<dbReference type="NCBIfam" id="TIGR02647">
    <property type="entry name" value="DNA"/>
    <property type="match status" value="1"/>
</dbReference>
<dbReference type="RefSeq" id="WP_089730166.1">
    <property type="nucleotide sequence ID" value="NZ_FNGI01000010.1"/>
</dbReference>
<accession>A0A1G9PPU0</accession>
<dbReference type="STRING" id="119000.SAMN05661010_03084"/>
<protein>
    <submittedName>
        <fullName evidence="1">TIGR02647 family protein</fullName>
    </submittedName>
</protein>
<organism evidence="1 2">
    <name type="scientific">Modicisalibacter muralis</name>
    <dbReference type="NCBI Taxonomy" id="119000"/>
    <lineage>
        <taxon>Bacteria</taxon>
        <taxon>Pseudomonadati</taxon>
        <taxon>Pseudomonadota</taxon>
        <taxon>Gammaproteobacteria</taxon>
        <taxon>Oceanospirillales</taxon>
        <taxon>Halomonadaceae</taxon>
        <taxon>Modicisalibacter</taxon>
    </lineage>
</organism>
<dbReference type="OrthoDB" id="5600572at2"/>
<name>A0A1G9PPU0_9GAMM</name>
<dbReference type="Proteomes" id="UP000198654">
    <property type="component" value="Unassembled WGS sequence"/>
</dbReference>
<keyword evidence="2" id="KW-1185">Reference proteome</keyword>
<dbReference type="AlphaFoldDB" id="A0A1G9PPU0"/>
<gene>
    <name evidence="1" type="ORF">SAMN05661010_03084</name>
</gene>
<dbReference type="InterPro" id="IPR013468">
    <property type="entry name" value="CHP02647"/>
</dbReference>
<dbReference type="Pfam" id="PF18918">
    <property type="entry name" value="DUF5669"/>
    <property type="match status" value="1"/>
</dbReference>
<dbReference type="EMBL" id="FNGI01000010">
    <property type="protein sequence ID" value="SDM00872.1"/>
    <property type="molecule type" value="Genomic_DNA"/>
</dbReference>
<evidence type="ECO:0000313" key="1">
    <source>
        <dbReference type="EMBL" id="SDM00872.1"/>
    </source>
</evidence>
<reference evidence="1 2" key="1">
    <citation type="submission" date="2016-10" db="EMBL/GenBank/DDBJ databases">
        <authorList>
            <person name="de Groot N.N."/>
        </authorList>
    </citation>
    <scope>NUCLEOTIDE SEQUENCE [LARGE SCALE GENOMIC DNA]</scope>
    <source>
        <strain evidence="1 2">DSM 14789</strain>
    </source>
</reference>
<evidence type="ECO:0000313" key="2">
    <source>
        <dbReference type="Proteomes" id="UP000198654"/>
    </source>
</evidence>
<sequence>MTYTPEMLEELKVLCLFNLATTQEGIKVHSSTADPAKVAATQRLHERGLLTQPDGGYLTGLGHDAAVQAQGLLTILTTAPVTT</sequence>
<proteinExistence type="predicted"/>